<evidence type="ECO:0000256" key="17">
    <source>
        <dbReference type="SAM" id="MobiDB-lite"/>
    </source>
</evidence>
<evidence type="ECO:0000256" key="5">
    <source>
        <dbReference type="ARBA" id="ARBA00022723"/>
    </source>
</evidence>
<dbReference type="GO" id="GO:0008233">
    <property type="term" value="F:peptidase activity"/>
    <property type="evidence" value="ECO:0007669"/>
    <property type="project" value="UniProtKB-KW"/>
</dbReference>
<keyword evidence="15" id="KW-0233">DNA recombination</keyword>
<dbReference type="PANTHER" id="PTHR42648:SF11">
    <property type="entry name" value="TRANSPOSON TY4-P GAG-POL POLYPROTEIN"/>
    <property type="match status" value="1"/>
</dbReference>
<dbReference type="Gene3D" id="3.30.420.10">
    <property type="entry name" value="Ribonuclease H-like superfamily/Ribonuclease H"/>
    <property type="match status" value="1"/>
</dbReference>
<dbReference type="Pfam" id="PF22936">
    <property type="entry name" value="Pol_BBD"/>
    <property type="match status" value="1"/>
</dbReference>
<dbReference type="Pfam" id="PF14223">
    <property type="entry name" value="Retrotran_gag_2"/>
    <property type="match status" value="1"/>
</dbReference>
<dbReference type="SMART" id="SM00343">
    <property type="entry name" value="ZnF_C2HC"/>
    <property type="match status" value="1"/>
</dbReference>
<feature type="compositionally biased region" description="Basic and acidic residues" evidence="17">
    <location>
        <begin position="212"/>
        <end position="229"/>
    </location>
</feature>
<dbReference type="AlphaFoldDB" id="A0AA38HT73"/>
<keyword evidence="21" id="KW-1185">Reference proteome</keyword>
<feature type="compositionally biased region" description="Basic and acidic residues" evidence="17">
    <location>
        <begin position="783"/>
        <end position="792"/>
    </location>
</feature>
<dbReference type="InterPro" id="IPR057670">
    <property type="entry name" value="SH3_retrovirus"/>
</dbReference>
<dbReference type="PANTHER" id="PTHR42648">
    <property type="entry name" value="TRANSPOSASE, PUTATIVE-RELATED"/>
    <property type="match status" value="1"/>
</dbReference>
<feature type="domain" description="CCHC-type" evidence="18">
    <location>
        <begin position="246"/>
        <end position="262"/>
    </location>
</feature>
<dbReference type="GO" id="GO:0003964">
    <property type="term" value="F:RNA-directed DNA polymerase activity"/>
    <property type="evidence" value="ECO:0007669"/>
    <property type="project" value="UniProtKB-KW"/>
</dbReference>
<feature type="domain" description="Integrase catalytic" evidence="19">
    <location>
        <begin position="470"/>
        <end position="646"/>
    </location>
</feature>
<keyword evidence="9" id="KW-0067">ATP-binding</keyword>
<gene>
    <name evidence="20" type="ORF">Zmor_025939</name>
</gene>
<dbReference type="GO" id="GO:0004519">
    <property type="term" value="F:endonuclease activity"/>
    <property type="evidence" value="ECO:0007669"/>
    <property type="project" value="UniProtKB-KW"/>
</dbReference>
<proteinExistence type="predicted"/>
<dbReference type="InterPro" id="IPR039537">
    <property type="entry name" value="Retrotran_Ty1/copia-like"/>
</dbReference>
<evidence type="ECO:0000256" key="15">
    <source>
        <dbReference type="ARBA" id="ARBA00023172"/>
    </source>
</evidence>
<evidence type="ECO:0000256" key="14">
    <source>
        <dbReference type="ARBA" id="ARBA00023113"/>
    </source>
</evidence>
<dbReference type="Pfam" id="PF00098">
    <property type="entry name" value="zf-CCHC"/>
    <property type="match status" value="1"/>
</dbReference>
<keyword evidence="3" id="KW-0645">Protease</keyword>
<keyword evidence="5" id="KW-0479">Metal-binding</keyword>
<evidence type="ECO:0000256" key="7">
    <source>
        <dbReference type="ARBA" id="ARBA00022759"/>
    </source>
</evidence>
<dbReference type="GO" id="GO:0008270">
    <property type="term" value="F:zinc ion binding"/>
    <property type="evidence" value="ECO:0007669"/>
    <property type="project" value="UniProtKB-KW"/>
</dbReference>
<evidence type="ECO:0000256" key="11">
    <source>
        <dbReference type="ARBA" id="ARBA00022908"/>
    </source>
</evidence>
<dbReference type="GO" id="GO:0003676">
    <property type="term" value="F:nucleic acid binding"/>
    <property type="evidence" value="ECO:0007669"/>
    <property type="project" value="InterPro"/>
</dbReference>
<dbReference type="GO" id="GO:0006508">
    <property type="term" value="P:proteolysis"/>
    <property type="evidence" value="ECO:0007669"/>
    <property type="project" value="UniProtKB-KW"/>
</dbReference>
<name>A0AA38HT73_9CUCU</name>
<feature type="compositionally biased region" description="Basic residues" evidence="17">
    <location>
        <begin position="814"/>
        <end position="824"/>
    </location>
</feature>
<evidence type="ECO:0000256" key="10">
    <source>
        <dbReference type="ARBA" id="ARBA00022842"/>
    </source>
</evidence>
<comment type="function">
    <text evidence="1">The aspartyl protease (PR) mediates the proteolytic cleavages of the Gag and Gag-Pol polyproteins after assembly of the VLP.</text>
</comment>
<dbReference type="SUPFAM" id="SSF57756">
    <property type="entry name" value="Retrovirus zinc finger-like domains"/>
    <property type="match status" value="1"/>
</dbReference>
<feature type="compositionally biased region" description="Basic and acidic residues" evidence="17">
    <location>
        <begin position="730"/>
        <end position="739"/>
    </location>
</feature>
<keyword evidence="11" id="KW-0229">DNA integration</keyword>
<dbReference type="GO" id="GO:0015074">
    <property type="term" value="P:DNA integration"/>
    <property type="evidence" value="ECO:0007669"/>
    <property type="project" value="UniProtKB-KW"/>
</dbReference>
<keyword evidence="7" id="KW-0255">Endonuclease</keyword>
<keyword evidence="13" id="KW-0548">Nucleotidyltransferase</keyword>
<accession>A0AA38HT73</accession>
<evidence type="ECO:0000256" key="3">
    <source>
        <dbReference type="ARBA" id="ARBA00022670"/>
    </source>
</evidence>
<reference evidence="20" key="1">
    <citation type="journal article" date="2023" name="G3 (Bethesda)">
        <title>Whole genome assemblies of Zophobas morio and Tenebrio molitor.</title>
        <authorList>
            <person name="Kaur S."/>
            <person name="Stinson S.A."/>
            <person name="diCenzo G.C."/>
        </authorList>
    </citation>
    <scope>NUCLEOTIDE SEQUENCE</scope>
    <source>
        <strain evidence="20">QUZm001</strain>
    </source>
</reference>
<keyword evidence="16" id="KW-0862">Zinc</keyword>
<feature type="compositionally biased region" description="Acidic residues" evidence="17">
    <location>
        <begin position="793"/>
        <end position="807"/>
    </location>
</feature>
<dbReference type="SUPFAM" id="SSF53098">
    <property type="entry name" value="Ribonuclease H-like"/>
    <property type="match status" value="1"/>
</dbReference>
<organism evidence="20 21">
    <name type="scientific">Zophobas morio</name>
    <dbReference type="NCBI Taxonomy" id="2755281"/>
    <lineage>
        <taxon>Eukaryota</taxon>
        <taxon>Metazoa</taxon>
        <taxon>Ecdysozoa</taxon>
        <taxon>Arthropoda</taxon>
        <taxon>Hexapoda</taxon>
        <taxon>Insecta</taxon>
        <taxon>Pterygota</taxon>
        <taxon>Neoptera</taxon>
        <taxon>Endopterygota</taxon>
        <taxon>Coleoptera</taxon>
        <taxon>Polyphaga</taxon>
        <taxon>Cucujiformia</taxon>
        <taxon>Tenebrionidae</taxon>
        <taxon>Zophobas</taxon>
    </lineage>
</organism>
<dbReference type="PROSITE" id="PS50994">
    <property type="entry name" value="INTEGRASE"/>
    <property type="match status" value="1"/>
</dbReference>
<keyword evidence="12" id="KW-0695">RNA-directed DNA polymerase</keyword>
<keyword evidence="13" id="KW-0808">Transferase</keyword>
<dbReference type="PROSITE" id="PS50158">
    <property type="entry name" value="ZF_CCHC"/>
    <property type="match status" value="1"/>
</dbReference>
<keyword evidence="13" id="KW-0239">DNA-directed DNA polymerase</keyword>
<evidence type="ECO:0000256" key="13">
    <source>
        <dbReference type="ARBA" id="ARBA00022932"/>
    </source>
</evidence>
<dbReference type="GO" id="GO:0003887">
    <property type="term" value="F:DNA-directed DNA polymerase activity"/>
    <property type="evidence" value="ECO:0007669"/>
    <property type="project" value="UniProtKB-KW"/>
</dbReference>
<evidence type="ECO:0000256" key="2">
    <source>
        <dbReference type="ARBA" id="ARBA00022612"/>
    </source>
</evidence>
<evidence type="ECO:0000259" key="18">
    <source>
        <dbReference type="PROSITE" id="PS50158"/>
    </source>
</evidence>
<dbReference type="InterPro" id="IPR036397">
    <property type="entry name" value="RNaseH_sf"/>
</dbReference>
<dbReference type="InterPro" id="IPR036875">
    <property type="entry name" value="Znf_CCHC_sf"/>
</dbReference>
<keyword evidence="8" id="KW-0378">Hydrolase</keyword>
<feature type="compositionally biased region" description="Basic and acidic residues" evidence="17">
    <location>
        <begin position="759"/>
        <end position="772"/>
    </location>
</feature>
<dbReference type="GO" id="GO:0005524">
    <property type="term" value="F:ATP binding"/>
    <property type="evidence" value="ECO:0007669"/>
    <property type="project" value="UniProtKB-KW"/>
</dbReference>
<dbReference type="InterPro" id="IPR012337">
    <property type="entry name" value="RNaseH-like_sf"/>
</dbReference>
<keyword evidence="4" id="KW-0540">Nuclease</keyword>
<evidence type="ECO:0000256" key="6">
    <source>
        <dbReference type="ARBA" id="ARBA00022741"/>
    </source>
</evidence>
<sequence>MNAGNSSRIELLRKDNFDTWKLQMQAVLIKGDLWEYVSGTCVKPEATATNAAAIAEWVKNDSKARSDIVLSISPTELKQIKNCDTSRSMWLRLEEIYQSKGPARKATLLKRLILCKMDDGGDVREHLREFFDSVDKLNDMDVDINPDLLAILLIYSLPASFEVFRCAIESRDDLQSPEALRIKVVEESDARKNCARGGSGTSGAMVANKNGGWRDHKNGGWRENKERAEAGGSPNRRRNNGGSKLRCFKCGRLGHKASECRSKERSAKHARNVCLRMSEREETANSSSDWCLDSGASAHLCNDGGQFTKIDRSKTGILNLANESSTATLGVGTVQFAARVLGETANVSLSETLHVPDLRTNLMSVSKITDRGLEVNFRRDEAVVVDPDGNVLLCAERIGDLYYVSGHKHDARSACGEDKIPLGLLHKRSGHANARDLVEAIRNNRVSGVQLKDCAEAVKCDICIQGKLSRSPFPKCSNRRTEQLLDLVHTDVCGPMRTPSLGGAKYFVEFIDDKSRWCETRFLKSKDEVFQATTEYLALVENQTGKTVKCLQSDNGGEYTSRDFDRYLKPRGITRRLTAPYNPEQNGTAERKNRTLLDTARCLFIDAGLPDSFWAEAVNTANYLRNRLPTRCLGGGTPYEAWTGKKPDISNFRAFGSRVYYLDRRPGKGKFDPRGEEGVFLGYADESKAYRIWSPVKRTVLISRDVVFVEDDKERRHVDNPAQTQQSRETSPEVRRSVEIVHPPPAGGAPPATVNDPRNVIEVEVEVHRPADVPDGVYADGESNDRSERDVTTAEEDDERDIIDDDNNADRARAPGRPRIVRTG</sequence>
<evidence type="ECO:0000313" key="21">
    <source>
        <dbReference type="Proteomes" id="UP001168821"/>
    </source>
</evidence>
<evidence type="ECO:0000256" key="8">
    <source>
        <dbReference type="ARBA" id="ARBA00022801"/>
    </source>
</evidence>
<dbReference type="Proteomes" id="UP001168821">
    <property type="component" value="Unassembled WGS sequence"/>
</dbReference>
<keyword evidence="6" id="KW-0547">Nucleotide-binding</keyword>
<evidence type="ECO:0000313" key="20">
    <source>
        <dbReference type="EMBL" id="KAJ3643215.1"/>
    </source>
</evidence>
<evidence type="ECO:0008006" key="22">
    <source>
        <dbReference type="Google" id="ProtNLM"/>
    </source>
</evidence>
<dbReference type="Pfam" id="PF25597">
    <property type="entry name" value="SH3_retrovirus"/>
    <property type="match status" value="1"/>
</dbReference>
<protein>
    <recommendedName>
        <fullName evidence="22">Retrovirus-related Pol polyprotein from transposon TNT 1-94</fullName>
    </recommendedName>
</protein>
<dbReference type="InterPro" id="IPR001584">
    <property type="entry name" value="Integrase_cat-core"/>
</dbReference>
<evidence type="ECO:0000256" key="16">
    <source>
        <dbReference type="PROSITE-ProRule" id="PRU00047"/>
    </source>
</evidence>
<dbReference type="EMBL" id="JALNTZ010000008">
    <property type="protein sequence ID" value="KAJ3643215.1"/>
    <property type="molecule type" value="Genomic_DNA"/>
</dbReference>
<evidence type="ECO:0000256" key="4">
    <source>
        <dbReference type="ARBA" id="ARBA00022722"/>
    </source>
</evidence>
<evidence type="ECO:0000256" key="1">
    <source>
        <dbReference type="ARBA" id="ARBA00002180"/>
    </source>
</evidence>
<keyword evidence="14" id="KW-0917">Virion maturation</keyword>
<dbReference type="GO" id="GO:0006310">
    <property type="term" value="P:DNA recombination"/>
    <property type="evidence" value="ECO:0007669"/>
    <property type="project" value="UniProtKB-KW"/>
</dbReference>
<dbReference type="Pfam" id="PF00665">
    <property type="entry name" value="rve"/>
    <property type="match status" value="1"/>
</dbReference>
<keyword evidence="2" id="KW-1188">Viral release from host cell</keyword>
<dbReference type="InterPro" id="IPR001878">
    <property type="entry name" value="Znf_CCHC"/>
</dbReference>
<feature type="region of interest" description="Disordered" evidence="17">
    <location>
        <begin position="193"/>
        <end position="240"/>
    </location>
</feature>
<comment type="caution">
    <text evidence="20">The sequence shown here is derived from an EMBL/GenBank/DDBJ whole genome shotgun (WGS) entry which is preliminary data.</text>
</comment>
<evidence type="ECO:0000256" key="9">
    <source>
        <dbReference type="ARBA" id="ARBA00022840"/>
    </source>
</evidence>
<evidence type="ECO:0000259" key="19">
    <source>
        <dbReference type="PROSITE" id="PS50994"/>
    </source>
</evidence>
<keyword evidence="10" id="KW-0460">Magnesium</keyword>
<evidence type="ECO:0000256" key="12">
    <source>
        <dbReference type="ARBA" id="ARBA00022918"/>
    </source>
</evidence>
<dbReference type="InterPro" id="IPR054722">
    <property type="entry name" value="PolX-like_BBD"/>
</dbReference>
<feature type="region of interest" description="Disordered" evidence="17">
    <location>
        <begin position="714"/>
        <end position="824"/>
    </location>
</feature>
<keyword evidence="16" id="KW-0863">Zinc-finger</keyword>